<accession>A0A1B0BHI5</accession>
<proteinExistence type="predicted"/>
<reference evidence="2" key="2">
    <citation type="submission" date="2020-05" db="UniProtKB">
        <authorList>
            <consortium name="EnsemblMetazoa"/>
        </authorList>
    </citation>
    <scope>IDENTIFICATION</scope>
    <source>
        <strain evidence="2">IAEA</strain>
    </source>
</reference>
<keyword evidence="1" id="KW-0812">Transmembrane</keyword>
<dbReference type="EnsemblMetazoa" id="GPPI030290-RA">
    <property type="protein sequence ID" value="GPPI030290-PA"/>
    <property type="gene ID" value="GPPI030290"/>
</dbReference>
<protein>
    <submittedName>
        <fullName evidence="2">Uncharacterized protein</fullName>
    </submittedName>
</protein>
<feature type="transmembrane region" description="Helical" evidence="1">
    <location>
        <begin position="32"/>
        <end position="52"/>
    </location>
</feature>
<dbReference type="AlphaFoldDB" id="A0A1B0BHI5"/>
<evidence type="ECO:0000256" key="1">
    <source>
        <dbReference type="SAM" id="Phobius"/>
    </source>
</evidence>
<evidence type="ECO:0000313" key="3">
    <source>
        <dbReference type="Proteomes" id="UP000092460"/>
    </source>
</evidence>
<dbReference type="EMBL" id="JXJN01014381">
    <property type="status" value="NOT_ANNOTATED_CDS"/>
    <property type="molecule type" value="Genomic_DNA"/>
</dbReference>
<keyword evidence="1" id="KW-0472">Membrane</keyword>
<sequence length="74" mass="8851">MLREVLLQKDLLQSWLSQVYPYRLLGLAKCRAIRLTSIVTWVTSFVVLAHYFNLFDLEVIDREYNLIEITINEY</sequence>
<evidence type="ECO:0000313" key="2">
    <source>
        <dbReference type="EnsemblMetazoa" id="GPPI014333-PA"/>
    </source>
</evidence>
<keyword evidence="3" id="KW-1185">Reference proteome</keyword>
<dbReference type="Proteomes" id="UP000092460">
    <property type="component" value="Unassembled WGS sequence"/>
</dbReference>
<keyword evidence="1" id="KW-1133">Transmembrane helix</keyword>
<organism evidence="2 3">
    <name type="scientific">Glossina palpalis gambiensis</name>
    <dbReference type="NCBI Taxonomy" id="67801"/>
    <lineage>
        <taxon>Eukaryota</taxon>
        <taxon>Metazoa</taxon>
        <taxon>Ecdysozoa</taxon>
        <taxon>Arthropoda</taxon>
        <taxon>Hexapoda</taxon>
        <taxon>Insecta</taxon>
        <taxon>Pterygota</taxon>
        <taxon>Neoptera</taxon>
        <taxon>Endopterygota</taxon>
        <taxon>Diptera</taxon>
        <taxon>Brachycera</taxon>
        <taxon>Muscomorpha</taxon>
        <taxon>Hippoboscoidea</taxon>
        <taxon>Glossinidae</taxon>
        <taxon>Glossina</taxon>
    </lineage>
</organism>
<dbReference type="VEuPathDB" id="VectorBase:GPPI030290"/>
<name>A0A1B0BHI5_9MUSC</name>
<reference evidence="3" key="1">
    <citation type="submission" date="2015-01" db="EMBL/GenBank/DDBJ databases">
        <authorList>
            <person name="Aksoy S."/>
            <person name="Warren W."/>
            <person name="Wilson R.K."/>
        </authorList>
    </citation>
    <scope>NUCLEOTIDE SEQUENCE [LARGE SCALE GENOMIC DNA]</scope>
    <source>
        <strain evidence="3">IAEA</strain>
    </source>
</reference>
<dbReference type="EnsemblMetazoa" id="GPPI014333-RA">
    <property type="protein sequence ID" value="GPPI014333-PA"/>
    <property type="gene ID" value="GPPI014333"/>
</dbReference>
<dbReference type="VEuPathDB" id="VectorBase:GPPI014333"/>
<dbReference type="EMBL" id="JXJN01006500">
    <property type="status" value="NOT_ANNOTATED_CDS"/>
    <property type="molecule type" value="Genomic_DNA"/>
</dbReference>